<dbReference type="Pfam" id="PF00105">
    <property type="entry name" value="zf-C4"/>
    <property type="match status" value="1"/>
</dbReference>
<keyword evidence="7 10" id="KW-0804">Transcription</keyword>
<dbReference type="PRINTS" id="PR00398">
    <property type="entry name" value="STRDHORMONER"/>
</dbReference>
<evidence type="ECO:0000256" key="7">
    <source>
        <dbReference type="ARBA" id="ARBA00023163"/>
    </source>
</evidence>
<dbReference type="PROSITE" id="PS00031">
    <property type="entry name" value="NUCLEAR_REC_DBD_1"/>
    <property type="match status" value="1"/>
</dbReference>
<dbReference type="InterPro" id="IPR001723">
    <property type="entry name" value="Nuclear_hrmn_rcpt"/>
</dbReference>
<dbReference type="InterPro" id="IPR001728">
    <property type="entry name" value="ThyrH_rcpt"/>
</dbReference>
<sequence>MCESDDESERWCAVCNDISSGYHYGANTCEGCKSFFKRTVQKDLHEKYKCSGKDECPVDRKSRAKCPSCRLNKCFAVGMVLEGVRKEKKRGGRSFYPLKKKKCDQETQTGSETSSNEETNKSNIKYCSDLIENLMSSSPCIVPPGETASDSSNSVNESREGVLTRLSNAITKELFLIVEWAKLVPGFNELCRPDQIALLTAGGMELIVFRVIYRSIPYKEQVYMNTTSLLTKEECYNVLNKEIVDMILDVVERLRPLSIDDVEFACLKTILLIDPETPGLSDKTAVSTLQGAYLAALKEHMTATYPDQSGRFAKLLLRLPALRDVCTKGYQYFLLVRAKLEGEVPMSTLLQEMFESARF</sequence>
<accession>A0ABN8MX51</accession>
<keyword evidence="9 10" id="KW-0539">Nucleus</keyword>
<dbReference type="PANTHER" id="PTHR48092">
    <property type="entry name" value="KNIRPS-RELATED PROTEIN-RELATED"/>
    <property type="match status" value="1"/>
</dbReference>
<dbReference type="InterPro" id="IPR050200">
    <property type="entry name" value="Nuclear_hormone_rcpt_NR3"/>
</dbReference>
<evidence type="ECO:0000256" key="6">
    <source>
        <dbReference type="ARBA" id="ARBA00023125"/>
    </source>
</evidence>
<evidence type="ECO:0000259" key="11">
    <source>
        <dbReference type="PROSITE" id="PS51030"/>
    </source>
</evidence>
<evidence type="ECO:0000313" key="13">
    <source>
        <dbReference type="EMBL" id="CAH3037261.1"/>
    </source>
</evidence>
<keyword evidence="4 10" id="KW-0862">Zinc</keyword>
<organism evidence="13 14">
    <name type="scientific">Porites lobata</name>
    <dbReference type="NCBI Taxonomy" id="104759"/>
    <lineage>
        <taxon>Eukaryota</taxon>
        <taxon>Metazoa</taxon>
        <taxon>Cnidaria</taxon>
        <taxon>Anthozoa</taxon>
        <taxon>Hexacorallia</taxon>
        <taxon>Scleractinia</taxon>
        <taxon>Fungiina</taxon>
        <taxon>Poritidae</taxon>
        <taxon>Porites</taxon>
    </lineage>
</organism>
<gene>
    <name evidence="13" type="ORF">PLOB_00035487</name>
</gene>
<dbReference type="Proteomes" id="UP001159405">
    <property type="component" value="Unassembled WGS sequence"/>
</dbReference>
<dbReference type="SMART" id="SM00399">
    <property type="entry name" value="ZnF_C4"/>
    <property type="match status" value="1"/>
</dbReference>
<dbReference type="PROSITE" id="PS51843">
    <property type="entry name" value="NR_LBD"/>
    <property type="match status" value="1"/>
</dbReference>
<dbReference type="SMART" id="SM00430">
    <property type="entry name" value="HOLI"/>
    <property type="match status" value="1"/>
</dbReference>
<dbReference type="Gene3D" id="1.10.565.10">
    <property type="entry name" value="Retinoid X Receptor"/>
    <property type="match status" value="1"/>
</dbReference>
<keyword evidence="14" id="KW-1185">Reference proteome</keyword>
<dbReference type="SUPFAM" id="SSF48508">
    <property type="entry name" value="Nuclear receptor ligand-binding domain"/>
    <property type="match status" value="1"/>
</dbReference>
<protein>
    <submittedName>
        <fullName evidence="13">Uncharacterized protein</fullName>
    </submittedName>
</protein>
<evidence type="ECO:0000256" key="9">
    <source>
        <dbReference type="ARBA" id="ARBA00023242"/>
    </source>
</evidence>
<dbReference type="CDD" id="cd06930">
    <property type="entry name" value="NR_LBD_F2"/>
    <property type="match status" value="1"/>
</dbReference>
<evidence type="ECO:0000256" key="2">
    <source>
        <dbReference type="ARBA" id="ARBA00022723"/>
    </source>
</evidence>
<evidence type="ECO:0000256" key="8">
    <source>
        <dbReference type="ARBA" id="ARBA00023170"/>
    </source>
</evidence>
<dbReference type="InterPro" id="IPR035500">
    <property type="entry name" value="NHR-like_dom_sf"/>
</dbReference>
<dbReference type="PRINTS" id="PR00047">
    <property type="entry name" value="STROIDFINGER"/>
</dbReference>
<evidence type="ECO:0000256" key="5">
    <source>
        <dbReference type="ARBA" id="ARBA00023015"/>
    </source>
</evidence>
<keyword evidence="3 10" id="KW-0863">Zinc-finger</keyword>
<feature type="domain" description="Nuclear receptor" evidence="11">
    <location>
        <begin position="9"/>
        <end position="86"/>
    </location>
</feature>
<evidence type="ECO:0000256" key="3">
    <source>
        <dbReference type="ARBA" id="ARBA00022771"/>
    </source>
</evidence>
<dbReference type="PRINTS" id="PR00546">
    <property type="entry name" value="THYROIDHORMR"/>
</dbReference>
<evidence type="ECO:0000313" key="14">
    <source>
        <dbReference type="Proteomes" id="UP001159405"/>
    </source>
</evidence>
<dbReference type="CDD" id="cd06916">
    <property type="entry name" value="NR_DBD_like"/>
    <property type="match status" value="1"/>
</dbReference>
<dbReference type="SUPFAM" id="SSF57716">
    <property type="entry name" value="Glucocorticoid receptor-like (DNA-binding domain)"/>
    <property type="match status" value="1"/>
</dbReference>
<evidence type="ECO:0000256" key="4">
    <source>
        <dbReference type="ARBA" id="ARBA00022833"/>
    </source>
</evidence>
<comment type="caution">
    <text evidence="13">The sequence shown here is derived from an EMBL/GenBank/DDBJ whole genome shotgun (WGS) entry which is preliminary data.</text>
</comment>
<dbReference type="InterPro" id="IPR013088">
    <property type="entry name" value="Znf_NHR/GATA"/>
</dbReference>
<keyword evidence="8 10" id="KW-0675">Receptor</keyword>
<dbReference type="Gene3D" id="3.30.50.10">
    <property type="entry name" value="Erythroid Transcription Factor GATA-1, subunit A"/>
    <property type="match status" value="1"/>
</dbReference>
<dbReference type="Pfam" id="PF00104">
    <property type="entry name" value="Hormone_recep"/>
    <property type="match status" value="1"/>
</dbReference>
<reference evidence="13 14" key="1">
    <citation type="submission" date="2022-05" db="EMBL/GenBank/DDBJ databases">
        <authorList>
            <consortium name="Genoscope - CEA"/>
            <person name="William W."/>
        </authorList>
    </citation>
    <scope>NUCLEOTIDE SEQUENCE [LARGE SCALE GENOMIC DNA]</scope>
</reference>
<comment type="similarity">
    <text evidence="1">Belongs to the nuclear hormone receptor family. NR1 subfamily.</text>
</comment>
<feature type="domain" description="NR LBD" evidence="12">
    <location>
        <begin position="126"/>
        <end position="355"/>
    </location>
</feature>
<comment type="subcellular location">
    <subcellularLocation>
        <location evidence="10">Nucleus</location>
    </subcellularLocation>
</comment>
<dbReference type="PROSITE" id="PS51030">
    <property type="entry name" value="NUCLEAR_REC_DBD_2"/>
    <property type="match status" value="1"/>
</dbReference>
<dbReference type="EMBL" id="CALNXK010000005">
    <property type="protein sequence ID" value="CAH3037261.1"/>
    <property type="molecule type" value="Genomic_DNA"/>
</dbReference>
<evidence type="ECO:0000256" key="1">
    <source>
        <dbReference type="ARBA" id="ARBA00008092"/>
    </source>
</evidence>
<dbReference type="InterPro" id="IPR001628">
    <property type="entry name" value="Znf_hrmn_rcpt"/>
</dbReference>
<keyword evidence="2 10" id="KW-0479">Metal-binding</keyword>
<evidence type="ECO:0000259" key="12">
    <source>
        <dbReference type="PROSITE" id="PS51843"/>
    </source>
</evidence>
<keyword evidence="5 10" id="KW-0805">Transcription regulation</keyword>
<evidence type="ECO:0000256" key="10">
    <source>
        <dbReference type="RuleBase" id="RU004334"/>
    </source>
</evidence>
<dbReference type="InterPro" id="IPR000536">
    <property type="entry name" value="Nucl_hrmn_rcpt_lig-bd"/>
</dbReference>
<proteinExistence type="inferred from homology"/>
<keyword evidence="6 10" id="KW-0238">DNA-binding</keyword>
<name>A0ABN8MX51_9CNID</name>